<evidence type="ECO:0000313" key="24">
    <source>
        <dbReference type="Proteomes" id="UP000639772"/>
    </source>
</evidence>
<comment type="catalytic activity">
    <reaction evidence="15">
        <text>L-threonyl-[protein] + ATP = O-phospho-L-threonyl-[protein] + ADP + H(+)</text>
        <dbReference type="Rhea" id="RHEA:46608"/>
        <dbReference type="Rhea" id="RHEA-COMP:11060"/>
        <dbReference type="Rhea" id="RHEA-COMP:11605"/>
        <dbReference type="ChEBI" id="CHEBI:15378"/>
        <dbReference type="ChEBI" id="CHEBI:30013"/>
        <dbReference type="ChEBI" id="CHEBI:30616"/>
        <dbReference type="ChEBI" id="CHEBI:61977"/>
        <dbReference type="ChEBI" id="CHEBI:456216"/>
        <dbReference type="EC" id="2.7.11.1"/>
    </reaction>
</comment>
<dbReference type="OrthoDB" id="4062651at2759"/>
<evidence type="ECO:0000256" key="3">
    <source>
        <dbReference type="ARBA" id="ARBA00012513"/>
    </source>
</evidence>
<evidence type="ECO:0000256" key="10">
    <source>
        <dbReference type="ARBA" id="ARBA00022840"/>
    </source>
</evidence>
<keyword evidence="11 19" id="KW-1133">Transmembrane helix</keyword>
<evidence type="ECO:0000256" key="13">
    <source>
        <dbReference type="ARBA" id="ARBA00023170"/>
    </source>
</evidence>
<accession>A0A835PEL1</accession>
<evidence type="ECO:0000256" key="14">
    <source>
        <dbReference type="ARBA" id="ARBA00023180"/>
    </source>
</evidence>
<dbReference type="PANTHER" id="PTHR47982">
    <property type="entry name" value="PROLINE-RICH RECEPTOR-LIKE PROTEIN KINASE PERK4"/>
    <property type="match status" value="1"/>
</dbReference>
<organism evidence="21 24">
    <name type="scientific">Vanilla planifolia</name>
    <name type="common">Vanilla</name>
    <dbReference type="NCBI Taxonomy" id="51239"/>
    <lineage>
        <taxon>Eukaryota</taxon>
        <taxon>Viridiplantae</taxon>
        <taxon>Streptophyta</taxon>
        <taxon>Embryophyta</taxon>
        <taxon>Tracheophyta</taxon>
        <taxon>Spermatophyta</taxon>
        <taxon>Magnoliopsida</taxon>
        <taxon>Liliopsida</taxon>
        <taxon>Asparagales</taxon>
        <taxon>Orchidaceae</taxon>
        <taxon>Vanilloideae</taxon>
        <taxon>Vanilleae</taxon>
        <taxon>Vanilla</taxon>
    </lineage>
</organism>
<keyword evidence="6 19" id="KW-0812">Transmembrane</keyword>
<dbReference type="GO" id="GO:0005524">
    <property type="term" value="F:ATP binding"/>
    <property type="evidence" value="ECO:0007669"/>
    <property type="project" value="UniProtKB-UniRule"/>
</dbReference>
<dbReference type="CDD" id="cd14066">
    <property type="entry name" value="STKc_IRAK"/>
    <property type="match status" value="1"/>
</dbReference>
<evidence type="ECO:0000256" key="12">
    <source>
        <dbReference type="ARBA" id="ARBA00023136"/>
    </source>
</evidence>
<evidence type="ECO:0000256" key="11">
    <source>
        <dbReference type="ARBA" id="ARBA00022989"/>
    </source>
</evidence>
<evidence type="ECO:0000256" key="17">
    <source>
        <dbReference type="PROSITE-ProRule" id="PRU10141"/>
    </source>
</evidence>
<dbReference type="InterPro" id="IPR000719">
    <property type="entry name" value="Prot_kinase_dom"/>
</dbReference>
<evidence type="ECO:0000256" key="15">
    <source>
        <dbReference type="ARBA" id="ARBA00047899"/>
    </source>
</evidence>
<dbReference type="PROSITE" id="PS00108">
    <property type="entry name" value="PROTEIN_KINASE_ST"/>
    <property type="match status" value="1"/>
</dbReference>
<evidence type="ECO:0000256" key="9">
    <source>
        <dbReference type="ARBA" id="ARBA00022777"/>
    </source>
</evidence>
<dbReference type="PANTHER" id="PTHR47982:SF70">
    <property type="entry name" value="PROTEIN KINASE SUPERFAMILY PROTEIN"/>
    <property type="match status" value="1"/>
</dbReference>
<gene>
    <name evidence="22" type="ORF">HPP92_021011</name>
    <name evidence="21" type="ORF">HPP92_027541</name>
</gene>
<evidence type="ECO:0000256" key="4">
    <source>
        <dbReference type="ARBA" id="ARBA00022527"/>
    </source>
</evidence>
<sequence length="411" mass="46650">MRPSYLSQGDKGPSGFHVLRICIPLGATAGLFLGFLLFFWIQRRKKRRRRRNDWPMIEIRQYQFDELEKATEYFSEERLIGSGAFGNVYKGYFDEEKRTLAIKIAHADSYESFEEFHNEIDLLSRVEHKNLVNLVGYCADAGQRALVYEYVSHGSLLEYIVGKERKPLTWQQRVNIAIGSAKGIAHLHEEVKPSIIHRDIKPSNILINEGFEAKVSDFGLARKGPEDDASHVSTQPKGTPGYLDPAYFSTLRLSPSSDVYSFGVILLQLVSACPALDHMRNRSQYHIIDWAKPSVEKGRVEDIVDPSLLLEACDMKVMLKIAQLGLRCTTWEPNERPTMRQVVRELEESLRHAMRKLDDGEHELESISIEGVTLQRFYVGSFDISTSLGSITSTCLDISSVSSVNNGEKFN</sequence>
<dbReference type="InterPro" id="IPR017441">
    <property type="entry name" value="Protein_kinase_ATP_BS"/>
</dbReference>
<evidence type="ECO:0000256" key="6">
    <source>
        <dbReference type="ARBA" id="ARBA00022692"/>
    </source>
</evidence>
<dbReference type="EMBL" id="JADCNL010000011">
    <property type="protein sequence ID" value="KAG0460714.1"/>
    <property type="molecule type" value="Genomic_DNA"/>
</dbReference>
<keyword evidence="4 18" id="KW-0723">Serine/threonine-protein kinase</keyword>
<keyword evidence="12 19" id="KW-0472">Membrane</keyword>
<keyword evidence="7" id="KW-0732">Signal</keyword>
<evidence type="ECO:0000259" key="20">
    <source>
        <dbReference type="PROSITE" id="PS50011"/>
    </source>
</evidence>
<protein>
    <recommendedName>
        <fullName evidence="3">non-specific serine/threonine protein kinase</fullName>
        <ecNumber evidence="3">2.7.11.1</ecNumber>
    </recommendedName>
</protein>
<comment type="subcellular location">
    <subcellularLocation>
        <location evidence="1">Cell membrane</location>
        <topology evidence="1">Single-pass membrane protein</topology>
    </subcellularLocation>
    <subcellularLocation>
        <location evidence="2">Membrane</location>
        <topology evidence="2">Single-pass type I membrane protein</topology>
    </subcellularLocation>
</comment>
<feature type="transmembrane region" description="Helical" evidence="19">
    <location>
        <begin position="18"/>
        <end position="41"/>
    </location>
</feature>
<dbReference type="InterPro" id="IPR011009">
    <property type="entry name" value="Kinase-like_dom_sf"/>
</dbReference>
<dbReference type="FunFam" id="3.30.200.20:FF:000466">
    <property type="entry name" value="Putative LRR receptor-like serine/threonine-protein kinase"/>
    <property type="match status" value="1"/>
</dbReference>
<dbReference type="Proteomes" id="UP000636800">
    <property type="component" value="Chromosome 11"/>
</dbReference>
<evidence type="ECO:0000256" key="8">
    <source>
        <dbReference type="ARBA" id="ARBA00022741"/>
    </source>
</evidence>
<dbReference type="EC" id="2.7.11.1" evidence="3"/>
<dbReference type="SUPFAM" id="SSF56112">
    <property type="entry name" value="Protein kinase-like (PK-like)"/>
    <property type="match status" value="1"/>
</dbReference>
<dbReference type="SMART" id="SM00220">
    <property type="entry name" value="S_TKc"/>
    <property type="match status" value="1"/>
</dbReference>
<evidence type="ECO:0000313" key="22">
    <source>
        <dbReference type="EMBL" id="KAG0460714.1"/>
    </source>
</evidence>
<feature type="binding site" evidence="17">
    <location>
        <position position="103"/>
    </location>
    <ligand>
        <name>ATP</name>
        <dbReference type="ChEBI" id="CHEBI:30616"/>
    </ligand>
</feature>
<dbReference type="AlphaFoldDB" id="A0A835PEL1"/>
<keyword evidence="10 17" id="KW-0067">ATP-binding</keyword>
<dbReference type="GO" id="GO:0005886">
    <property type="term" value="C:plasma membrane"/>
    <property type="evidence" value="ECO:0007669"/>
    <property type="project" value="UniProtKB-SubCell"/>
</dbReference>
<dbReference type="InterPro" id="IPR008271">
    <property type="entry name" value="Ser/Thr_kinase_AS"/>
</dbReference>
<feature type="domain" description="Protein kinase" evidence="20">
    <location>
        <begin position="74"/>
        <end position="350"/>
    </location>
</feature>
<dbReference type="Pfam" id="PF07714">
    <property type="entry name" value="PK_Tyr_Ser-Thr"/>
    <property type="match status" value="1"/>
</dbReference>
<proteinExistence type="inferred from homology"/>
<dbReference type="Gene3D" id="1.10.510.10">
    <property type="entry name" value="Transferase(Phosphotransferase) domain 1"/>
    <property type="match status" value="1"/>
</dbReference>
<evidence type="ECO:0000256" key="1">
    <source>
        <dbReference type="ARBA" id="ARBA00004162"/>
    </source>
</evidence>
<evidence type="ECO:0000313" key="21">
    <source>
        <dbReference type="EMBL" id="KAG0448992.1"/>
    </source>
</evidence>
<dbReference type="PROSITE" id="PS50011">
    <property type="entry name" value="PROTEIN_KINASE_DOM"/>
    <property type="match status" value="1"/>
</dbReference>
<dbReference type="EMBL" id="JADCNM010000228">
    <property type="protein sequence ID" value="KAG0448992.1"/>
    <property type="molecule type" value="Genomic_DNA"/>
</dbReference>
<evidence type="ECO:0000256" key="5">
    <source>
        <dbReference type="ARBA" id="ARBA00022679"/>
    </source>
</evidence>
<keyword evidence="5" id="KW-0808">Transferase</keyword>
<evidence type="ECO:0000256" key="18">
    <source>
        <dbReference type="RuleBase" id="RU000304"/>
    </source>
</evidence>
<dbReference type="GO" id="GO:0004674">
    <property type="term" value="F:protein serine/threonine kinase activity"/>
    <property type="evidence" value="ECO:0007669"/>
    <property type="project" value="UniProtKB-KW"/>
</dbReference>
<dbReference type="Gene3D" id="3.30.200.20">
    <property type="entry name" value="Phosphorylase Kinase, domain 1"/>
    <property type="match status" value="1"/>
</dbReference>
<evidence type="ECO:0000256" key="7">
    <source>
        <dbReference type="ARBA" id="ARBA00022729"/>
    </source>
</evidence>
<evidence type="ECO:0000313" key="23">
    <source>
        <dbReference type="Proteomes" id="UP000636800"/>
    </source>
</evidence>
<keyword evidence="14" id="KW-0325">Glycoprotein</keyword>
<comment type="caution">
    <text evidence="21">The sequence shown here is derived from an EMBL/GenBank/DDBJ whole genome shotgun (WGS) entry which is preliminary data.</text>
</comment>
<keyword evidence="9" id="KW-0418">Kinase</keyword>
<evidence type="ECO:0000256" key="19">
    <source>
        <dbReference type="SAM" id="Phobius"/>
    </source>
</evidence>
<dbReference type="InterPro" id="IPR047117">
    <property type="entry name" value="PERK1-13-like"/>
</dbReference>
<dbReference type="InterPro" id="IPR001245">
    <property type="entry name" value="Ser-Thr/Tyr_kinase_cat_dom"/>
</dbReference>
<comment type="similarity">
    <text evidence="18">Belongs to the protein kinase superfamily.</text>
</comment>
<keyword evidence="13" id="KW-0675">Receptor</keyword>
<evidence type="ECO:0000256" key="16">
    <source>
        <dbReference type="ARBA" id="ARBA00048679"/>
    </source>
</evidence>
<comment type="catalytic activity">
    <reaction evidence="16">
        <text>L-seryl-[protein] + ATP = O-phospho-L-seryl-[protein] + ADP + H(+)</text>
        <dbReference type="Rhea" id="RHEA:17989"/>
        <dbReference type="Rhea" id="RHEA-COMP:9863"/>
        <dbReference type="Rhea" id="RHEA-COMP:11604"/>
        <dbReference type="ChEBI" id="CHEBI:15378"/>
        <dbReference type="ChEBI" id="CHEBI:29999"/>
        <dbReference type="ChEBI" id="CHEBI:30616"/>
        <dbReference type="ChEBI" id="CHEBI:83421"/>
        <dbReference type="ChEBI" id="CHEBI:456216"/>
        <dbReference type="EC" id="2.7.11.1"/>
    </reaction>
</comment>
<name>A0A835PEL1_VANPL</name>
<keyword evidence="23" id="KW-1185">Reference proteome</keyword>
<evidence type="ECO:0000256" key="2">
    <source>
        <dbReference type="ARBA" id="ARBA00004479"/>
    </source>
</evidence>
<keyword evidence="8 17" id="KW-0547">Nucleotide-binding</keyword>
<reference evidence="23 24" key="1">
    <citation type="journal article" date="2020" name="Nat. Food">
        <title>A phased Vanilla planifolia genome enables genetic improvement of flavour and production.</title>
        <authorList>
            <person name="Hasing T."/>
            <person name="Tang H."/>
            <person name="Brym M."/>
            <person name="Khazi F."/>
            <person name="Huang T."/>
            <person name="Chambers A.H."/>
        </authorList>
    </citation>
    <scope>NUCLEOTIDE SEQUENCE [LARGE SCALE GENOMIC DNA]</scope>
    <source>
        <tissue evidence="21">Leaf</tissue>
    </source>
</reference>
<dbReference type="PROSITE" id="PS00107">
    <property type="entry name" value="PROTEIN_KINASE_ATP"/>
    <property type="match status" value="1"/>
</dbReference>
<dbReference type="FunFam" id="1.10.510.10:FF:000287">
    <property type="entry name" value="probable LRR receptor-like serine/threonine-protein kinase RKF3"/>
    <property type="match status" value="1"/>
</dbReference>
<dbReference type="Proteomes" id="UP000639772">
    <property type="component" value="Unassembled WGS sequence"/>
</dbReference>